<dbReference type="PANTHER" id="PTHR31286">
    <property type="entry name" value="GLYCINE-RICH CELL WALL STRUCTURAL PROTEIN 1.8-LIKE"/>
    <property type="match status" value="1"/>
</dbReference>
<name>A0A445BGH3_ARAHY</name>
<gene>
    <name evidence="1" type="ORF">Ahy_A09g042630</name>
</gene>
<proteinExistence type="predicted"/>
<dbReference type="Proteomes" id="UP000289738">
    <property type="component" value="Chromosome A09"/>
</dbReference>
<dbReference type="AlphaFoldDB" id="A0A445BGH3"/>
<protein>
    <submittedName>
        <fullName evidence="1">Uncharacterized protein</fullName>
    </submittedName>
</protein>
<dbReference type="EMBL" id="SDMP01000009">
    <property type="protein sequence ID" value="RYR37749.1"/>
    <property type="molecule type" value="Genomic_DNA"/>
</dbReference>
<evidence type="ECO:0000313" key="2">
    <source>
        <dbReference type="Proteomes" id="UP000289738"/>
    </source>
</evidence>
<sequence length="139" mass="16132">MAANAAFSDSRQRTNQDNKDPIIVIQEKYIQIQFWGLPEDYKMKDLGWKLRCSFGDVLGVDIFQVRGKEHNVVKAQVSLDITRPIKRSLRIVDTNKKVLEVSLKYEWIGNFCNYRGYVGHEARMCSFQLDDSLKGEVKE</sequence>
<comment type="caution">
    <text evidence="1">The sequence shown here is derived from an EMBL/GenBank/DDBJ whole genome shotgun (WGS) entry which is preliminary data.</text>
</comment>
<evidence type="ECO:0000313" key="1">
    <source>
        <dbReference type="EMBL" id="RYR37749.1"/>
    </source>
</evidence>
<dbReference type="InterPro" id="IPR040256">
    <property type="entry name" value="At4g02000-like"/>
</dbReference>
<organism evidence="1 2">
    <name type="scientific">Arachis hypogaea</name>
    <name type="common">Peanut</name>
    <dbReference type="NCBI Taxonomy" id="3818"/>
    <lineage>
        <taxon>Eukaryota</taxon>
        <taxon>Viridiplantae</taxon>
        <taxon>Streptophyta</taxon>
        <taxon>Embryophyta</taxon>
        <taxon>Tracheophyta</taxon>
        <taxon>Spermatophyta</taxon>
        <taxon>Magnoliopsida</taxon>
        <taxon>eudicotyledons</taxon>
        <taxon>Gunneridae</taxon>
        <taxon>Pentapetalae</taxon>
        <taxon>rosids</taxon>
        <taxon>fabids</taxon>
        <taxon>Fabales</taxon>
        <taxon>Fabaceae</taxon>
        <taxon>Papilionoideae</taxon>
        <taxon>50 kb inversion clade</taxon>
        <taxon>dalbergioids sensu lato</taxon>
        <taxon>Dalbergieae</taxon>
        <taxon>Pterocarpus clade</taxon>
        <taxon>Arachis</taxon>
    </lineage>
</organism>
<keyword evidence="2" id="KW-1185">Reference proteome</keyword>
<dbReference type="PANTHER" id="PTHR31286:SF167">
    <property type="entry name" value="OS09G0268800 PROTEIN"/>
    <property type="match status" value="1"/>
</dbReference>
<accession>A0A445BGH3</accession>
<reference evidence="1 2" key="1">
    <citation type="submission" date="2019-01" db="EMBL/GenBank/DDBJ databases">
        <title>Sequencing of cultivated peanut Arachis hypogaea provides insights into genome evolution and oil improvement.</title>
        <authorList>
            <person name="Chen X."/>
        </authorList>
    </citation>
    <scope>NUCLEOTIDE SEQUENCE [LARGE SCALE GENOMIC DNA]</scope>
    <source>
        <strain evidence="2">cv. Fuhuasheng</strain>
        <tissue evidence="1">Leaves</tissue>
    </source>
</reference>